<comment type="function">
    <text evidence="8 10">Plays an essential role in the initiation and regulation of chromosomal replication. ATP-DnaA binds to the origin of replication (oriC) to initiate formation of the DNA replication initiation complex once per cell cycle. Binds the DnaA box (a 9 base pair repeat at the origin) and separates the double-stranded (ds)DNA. Forms a right-handed helical filament on oriC DNA; dsDNA binds to the exterior of the filament while single-stranded (ss)DNA is stabiized in the filament's interior. The ATP-DnaA-oriC complex binds and stabilizes one strand of the AT-rich DNA unwinding element (DUE), permitting loading of DNA polymerase. After initiation quickly degrades to an ADP-DnaA complex that is not apt for DNA replication. Binds acidic phospholipids.</text>
</comment>
<dbReference type="CDD" id="cd06571">
    <property type="entry name" value="Bac_DnaA_C"/>
    <property type="match status" value="1"/>
</dbReference>
<gene>
    <name evidence="8 14" type="primary">dnaA</name>
    <name evidence="14" type="ORF">KAK10_03400</name>
</gene>
<feature type="binding site" evidence="8">
    <location>
        <position position="166"/>
    </location>
    <ligand>
        <name>ATP</name>
        <dbReference type="ChEBI" id="CHEBI:30616"/>
    </ligand>
</feature>
<feature type="region of interest" description="Domain IV, binds dsDNA" evidence="8">
    <location>
        <begin position="336"/>
        <end position="459"/>
    </location>
</feature>
<dbReference type="SUPFAM" id="SSF48295">
    <property type="entry name" value="TrpR-like"/>
    <property type="match status" value="1"/>
</dbReference>
<dbReference type="InterPro" id="IPR018312">
    <property type="entry name" value="Chromosome_initiator_DnaA_CS"/>
</dbReference>
<feature type="domain" description="AAA+ ATPase" evidence="12">
    <location>
        <begin position="152"/>
        <end position="283"/>
    </location>
</feature>
<dbReference type="Gene3D" id="3.30.300.180">
    <property type="match status" value="1"/>
</dbReference>
<dbReference type="SUPFAM" id="SSF52540">
    <property type="entry name" value="P-loop containing nucleoside triphosphate hydrolases"/>
    <property type="match status" value="1"/>
</dbReference>
<comment type="subcellular location">
    <subcellularLocation>
        <location evidence="8">Cytoplasm</location>
    </subcellularLocation>
</comment>
<feature type="binding site" evidence="8">
    <location>
        <position position="167"/>
    </location>
    <ligand>
        <name>ATP</name>
        <dbReference type="ChEBI" id="CHEBI:30616"/>
    </ligand>
</feature>
<feature type="domain" description="Chromosomal replication initiator DnaA C-terminal" evidence="13">
    <location>
        <begin position="366"/>
        <end position="435"/>
    </location>
</feature>
<dbReference type="HAMAP" id="MF_00377">
    <property type="entry name" value="DnaA_bact"/>
    <property type="match status" value="1"/>
</dbReference>
<evidence type="ECO:0000256" key="1">
    <source>
        <dbReference type="ARBA" id="ARBA00006583"/>
    </source>
</evidence>
<comment type="similarity">
    <text evidence="1 8 11">Belongs to the DnaA family.</text>
</comment>
<keyword evidence="2 8" id="KW-0963">Cytoplasm</keyword>
<keyword evidence="7 8" id="KW-0238">DNA-binding</keyword>
<protein>
    <recommendedName>
        <fullName evidence="8 9">Chromosomal replication initiator protein DnaA</fullName>
    </recommendedName>
</protein>
<evidence type="ECO:0000256" key="8">
    <source>
        <dbReference type="HAMAP-Rule" id="MF_00377"/>
    </source>
</evidence>
<keyword evidence="3 8" id="KW-0235">DNA replication</keyword>
<dbReference type="InterPro" id="IPR024633">
    <property type="entry name" value="DnaA_N_dom"/>
</dbReference>
<feature type="region of interest" description="Domain I, interacts with DnaA modulators" evidence="8">
    <location>
        <begin position="1"/>
        <end position="97"/>
    </location>
</feature>
<dbReference type="InterPro" id="IPR001957">
    <property type="entry name" value="Chromosome_initiator_DnaA"/>
</dbReference>
<accession>A0ABT0VGK7</accession>
<keyword evidence="15" id="KW-1185">Reference proteome</keyword>
<sequence length="459" mass="51811">MVERNTLWSDITDRFREELGRPSYDNFIQPARLASFDASQHNAVIEVPNELSRERWLNTYSSQFTTFAFETNQMLLSNIDVRIVEPVVDLIEEIEKNNRLSSQQMRPGDSTKTTLKHGNNLDAKYIFDTFVVGATNQLAYGAALAVSEGSLEYNPLLLYGGVGLGKTHLMQATGNNALVNNPNQRVLYVTSEQFTNDFISAVRNGTTEKLREEYRNADLLLVDDVQFLSGKESTQEEFFHTFNDILGHSGRIVMTSDRLPKDIPDLQDRLVSRFQWGLSVDINKPDFETRIAILLEKAEKENISVDRNVIEFIAKQVDSNVRELEGVFKRVAIMAKFNQSAGDTVSIDDATKILAELDIAQKSEITISFIQETVAKFFAISISDLKGKKRNKEIVMPRQIAMYLSRELTDNSLPNIGREFGGKDHTTVMHATDKISAALESNKLIQNQITTLKKQINGD</sequence>
<dbReference type="InterPro" id="IPR038454">
    <property type="entry name" value="DnaA_N_sf"/>
</dbReference>
<dbReference type="InterPro" id="IPR027417">
    <property type="entry name" value="P-loop_NTPase"/>
</dbReference>
<organism evidence="14 15">
    <name type="scientific">Periweissella beninensis</name>
    <dbReference type="NCBI Taxonomy" id="504936"/>
    <lineage>
        <taxon>Bacteria</taxon>
        <taxon>Bacillati</taxon>
        <taxon>Bacillota</taxon>
        <taxon>Bacilli</taxon>
        <taxon>Lactobacillales</taxon>
        <taxon>Lactobacillaceae</taxon>
        <taxon>Periweissella</taxon>
    </lineage>
</organism>
<evidence type="ECO:0000256" key="7">
    <source>
        <dbReference type="ARBA" id="ARBA00023125"/>
    </source>
</evidence>
<dbReference type="Proteomes" id="UP001057481">
    <property type="component" value="Unassembled WGS sequence"/>
</dbReference>
<keyword evidence="6 8" id="KW-0446">Lipid-binding</keyword>
<proteinExistence type="inferred from homology"/>
<evidence type="ECO:0000259" key="12">
    <source>
        <dbReference type="SMART" id="SM00382"/>
    </source>
</evidence>
<evidence type="ECO:0000256" key="5">
    <source>
        <dbReference type="ARBA" id="ARBA00022840"/>
    </source>
</evidence>
<dbReference type="EMBL" id="JAGMVS010000043">
    <property type="protein sequence ID" value="MCM2436977.1"/>
    <property type="molecule type" value="Genomic_DNA"/>
</dbReference>
<dbReference type="Gene3D" id="1.10.1750.10">
    <property type="match status" value="1"/>
</dbReference>
<name>A0ABT0VGK7_9LACO</name>
<dbReference type="SMART" id="SM00760">
    <property type="entry name" value="Bac_DnaA_C"/>
    <property type="match status" value="1"/>
</dbReference>
<evidence type="ECO:0000256" key="10">
    <source>
        <dbReference type="RuleBase" id="RU000577"/>
    </source>
</evidence>
<evidence type="ECO:0000256" key="9">
    <source>
        <dbReference type="NCBIfam" id="TIGR00362"/>
    </source>
</evidence>
<dbReference type="InterPro" id="IPR013317">
    <property type="entry name" value="DnaA_dom"/>
</dbReference>
<dbReference type="NCBIfam" id="TIGR00362">
    <property type="entry name" value="DnaA"/>
    <property type="match status" value="1"/>
</dbReference>
<dbReference type="Gene3D" id="1.10.8.60">
    <property type="match status" value="1"/>
</dbReference>
<dbReference type="InterPro" id="IPR003593">
    <property type="entry name" value="AAA+_ATPase"/>
</dbReference>
<comment type="domain">
    <text evidence="8">Domain I is involved in oligomerization and binding regulators, domain II is flexibile and of varying length in different bacteria, domain III forms the AAA+ region, while domain IV binds dsDNA.</text>
</comment>
<feature type="binding site" evidence="8">
    <location>
        <position position="165"/>
    </location>
    <ligand>
        <name>ATP</name>
        <dbReference type="ChEBI" id="CHEBI:30616"/>
    </ligand>
</feature>
<dbReference type="InterPro" id="IPR013159">
    <property type="entry name" value="DnaA_C"/>
</dbReference>
<dbReference type="Pfam" id="PF08299">
    <property type="entry name" value="Bac_DnaA_C"/>
    <property type="match status" value="1"/>
</dbReference>
<evidence type="ECO:0000313" key="15">
    <source>
        <dbReference type="Proteomes" id="UP001057481"/>
    </source>
</evidence>
<comment type="caution">
    <text evidence="14">The sequence shown here is derived from an EMBL/GenBank/DDBJ whole genome shotgun (WGS) entry which is preliminary data.</text>
</comment>
<evidence type="ECO:0000313" key="14">
    <source>
        <dbReference type="EMBL" id="MCM2436977.1"/>
    </source>
</evidence>
<reference evidence="14" key="1">
    <citation type="submission" date="2021-04" db="EMBL/GenBank/DDBJ databases">
        <title>Taxonomic assessment of Weissella genus.</title>
        <authorList>
            <person name="Fanelli F."/>
            <person name="Chieffi D."/>
            <person name="Dell'Aquila A."/>
            <person name="Gyu-Sung C."/>
            <person name="Franz C.M.A.P."/>
            <person name="Fusco V."/>
        </authorList>
    </citation>
    <scope>NUCLEOTIDE SEQUENCE</scope>
    <source>
        <strain evidence="14">LMG 25373</strain>
    </source>
</reference>
<evidence type="ECO:0000256" key="11">
    <source>
        <dbReference type="RuleBase" id="RU004227"/>
    </source>
</evidence>
<keyword evidence="5 8" id="KW-0067">ATP-binding</keyword>
<dbReference type="RefSeq" id="WP_205144134.1">
    <property type="nucleotide sequence ID" value="NZ_JAFBDN010000021.1"/>
</dbReference>
<dbReference type="PANTHER" id="PTHR30050">
    <property type="entry name" value="CHROMOSOMAL REPLICATION INITIATOR PROTEIN DNAA"/>
    <property type="match status" value="1"/>
</dbReference>
<dbReference type="SMART" id="SM00382">
    <property type="entry name" value="AAA"/>
    <property type="match status" value="1"/>
</dbReference>
<comment type="subunit">
    <text evidence="8">Oligomerizes as a right-handed, spiral filament on DNA at oriC.</text>
</comment>
<evidence type="ECO:0000259" key="13">
    <source>
        <dbReference type="SMART" id="SM00760"/>
    </source>
</evidence>
<dbReference type="InterPro" id="IPR010921">
    <property type="entry name" value="Trp_repressor/repl_initiator"/>
</dbReference>
<dbReference type="Pfam" id="PF11638">
    <property type="entry name" value="DnaA_N"/>
    <property type="match status" value="1"/>
</dbReference>
<dbReference type="InterPro" id="IPR020591">
    <property type="entry name" value="Chromosome_initiator_DnaA-like"/>
</dbReference>
<dbReference type="PROSITE" id="PS01008">
    <property type="entry name" value="DNAA"/>
    <property type="match status" value="1"/>
</dbReference>
<dbReference type="Gene3D" id="3.40.50.300">
    <property type="entry name" value="P-loop containing nucleotide triphosphate hydrolases"/>
    <property type="match status" value="1"/>
</dbReference>
<comment type="caution">
    <text evidence="8">Lacks conserved residue(s) required for the propagation of feature annotation.</text>
</comment>
<evidence type="ECO:0000256" key="2">
    <source>
        <dbReference type="ARBA" id="ARBA00022490"/>
    </source>
</evidence>
<evidence type="ECO:0000256" key="6">
    <source>
        <dbReference type="ARBA" id="ARBA00023121"/>
    </source>
</evidence>
<dbReference type="Pfam" id="PF00308">
    <property type="entry name" value="Bac_DnaA"/>
    <property type="match status" value="1"/>
</dbReference>
<keyword evidence="4 8" id="KW-0547">Nucleotide-binding</keyword>
<feature type="binding site" evidence="8">
    <location>
        <position position="163"/>
    </location>
    <ligand>
        <name>ATP</name>
        <dbReference type="ChEBI" id="CHEBI:30616"/>
    </ligand>
</feature>
<evidence type="ECO:0000256" key="4">
    <source>
        <dbReference type="ARBA" id="ARBA00022741"/>
    </source>
</evidence>
<dbReference type="PRINTS" id="PR00051">
    <property type="entry name" value="DNAA"/>
</dbReference>
<evidence type="ECO:0000256" key="3">
    <source>
        <dbReference type="ARBA" id="ARBA00022705"/>
    </source>
</evidence>
<dbReference type="PANTHER" id="PTHR30050:SF2">
    <property type="entry name" value="CHROMOSOMAL REPLICATION INITIATOR PROTEIN DNAA"/>
    <property type="match status" value="1"/>
</dbReference>
<dbReference type="CDD" id="cd00009">
    <property type="entry name" value="AAA"/>
    <property type="match status" value="1"/>
</dbReference>